<dbReference type="Gene3D" id="2.40.50.140">
    <property type="entry name" value="Nucleic acid-binding proteins"/>
    <property type="match status" value="1"/>
</dbReference>
<evidence type="ECO:0000256" key="2">
    <source>
        <dbReference type="ARBA" id="ARBA00022540"/>
    </source>
</evidence>
<evidence type="ECO:0000256" key="1">
    <source>
        <dbReference type="ARBA" id="ARBA00007392"/>
    </source>
</evidence>
<dbReference type="InterPro" id="IPR012340">
    <property type="entry name" value="NA-bd_OB-fold"/>
</dbReference>
<evidence type="ECO:0000256" key="6">
    <source>
        <dbReference type="RuleBase" id="RU004364"/>
    </source>
</evidence>
<name>A0AAW2ZLR3_9EUKA</name>
<dbReference type="HAMAP" id="MF_00216">
    <property type="entry name" value="aIF_1A"/>
    <property type="match status" value="1"/>
</dbReference>
<dbReference type="Pfam" id="PF01176">
    <property type="entry name" value="eIF-1a"/>
    <property type="match status" value="1"/>
</dbReference>
<comment type="caution">
    <text evidence="10">The sequence shown here is derived from an EMBL/GenBank/DDBJ whole genome shotgun (WGS) entry which is preliminary data.</text>
</comment>
<keyword evidence="2 5" id="KW-0396">Initiation factor</keyword>
<dbReference type="AlphaFoldDB" id="A0AAW2ZLR3"/>
<comment type="similarity">
    <text evidence="1 6">Belongs to the eIF-1A family.</text>
</comment>
<accession>A0AAW2ZLR3</accession>
<keyword evidence="11" id="KW-1185">Reference proteome</keyword>
<dbReference type="SUPFAM" id="SSF50249">
    <property type="entry name" value="Nucleic acid-binding proteins"/>
    <property type="match status" value="1"/>
</dbReference>
<protein>
    <recommendedName>
        <fullName evidence="4">Eukaryotic translation initiation factor 4C</fullName>
    </recommendedName>
</protein>
<feature type="region of interest" description="Disordered" evidence="8">
    <location>
        <begin position="1"/>
        <end position="22"/>
    </location>
</feature>
<dbReference type="InterPro" id="IPR006196">
    <property type="entry name" value="RNA-binding_domain_S1_IF1"/>
</dbReference>
<keyword evidence="3 5" id="KW-0648">Protein biosynthesis</keyword>
<dbReference type="PANTHER" id="PTHR21668">
    <property type="entry name" value="EIF-1A"/>
    <property type="match status" value="1"/>
</dbReference>
<dbReference type="PROSITE" id="PS50832">
    <property type="entry name" value="S1_IF1_TYPE"/>
    <property type="match status" value="1"/>
</dbReference>
<dbReference type="GO" id="GO:0003723">
    <property type="term" value="F:RNA binding"/>
    <property type="evidence" value="ECO:0007669"/>
    <property type="project" value="InterPro"/>
</dbReference>
<dbReference type="GO" id="GO:0003743">
    <property type="term" value="F:translation initiation factor activity"/>
    <property type="evidence" value="ECO:0007669"/>
    <property type="project" value="UniProtKB-UniRule"/>
</dbReference>
<dbReference type="NCBIfam" id="TIGR00523">
    <property type="entry name" value="eIF-1A"/>
    <property type="match status" value="1"/>
</dbReference>
<dbReference type="PROSITE" id="PS01262">
    <property type="entry name" value="IF1A"/>
    <property type="match status" value="1"/>
</dbReference>
<evidence type="ECO:0000313" key="11">
    <source>
        <dbReference type="Proteomes" id="UP001431209"/>
    </source>
</evidence>
<evidence type="ECO:0000256" key="4">
    <source>
        <dbReference type="ARBA" id="ARBA00032507"/>
    </source>
</evidence>
<proteinExistence type="inferred from homology"/>
<dbReference type="CDD" id="cd05793">
    <property type="entry name" value="S1_IF1A"/>
    <property type="match status" value="1"/>
</dbReference>
<dbReference type="SMART" id="SM00652">
    <property type="entry name" value="eIF1a"/>
    <property type="match status" value="1"/>
</dbReference>
<evidence type="ECO:0000256" key="8">
    <source>
        <dbReference type="SAM" id="MobiDB-lite"/>
    </source>
</evidence>
<dbReference type="InterPro" id="IPR001253">
    <property type="entry name" value="TIF_eIF-1A"/>
</dbReference>
<dbReference type="InterPro" id="IPR018104">
    <property type="entry name" value="TIF_eIF-1A_CS"/>
</dbReference>
<evidence type="ECO:0000256" key="5">
    <source>
        <dbReference type="PROSITE-ProRule" id="PRU00181"/>
    </source>
</evidence>
<dbReference type="Proteomes" id="UP001431209">
    <property type="component" value="Unassembled WGS sequence"/>
</dbReference>
<sequence length="136" mass="15452">MGTGNKGGKTRKRGKNSTEGAFKRELVLKEEGQEYGVVTKMLGNGRLEAFCYDGKTRQAHIRGNMRKKVWVNQSDTILISLRDYQDDKADVIHKYNPDEARQLKKMGELPDSAQITENTEEGEEEEDDLAIVFEDI</sequence>
<reference evidence="10 11" key="1">
    <citation type="submission" date="2024-03" db="EMBL/GenBank/DDBJ databases">
        <title>The Acrasis kona genome and developmental transcriptomes reveal deep origins of eukaryotic multicellular pathways.</title>
        <authorList>
            <person name="Sheikh S."/>
            <person name="Fu C.-J."/>
            <person name="Brown M.W."/>
            <person name="Baldauf S.L."/>
        </authorList>
    </citation>
    <scope>NUCLEOTIDE SEQUENCE [LARGE SCALE GENOMIC DNA]</scope>
    <source>
        <strain evidence="10 11">ATCC MYA-3509</strain>
    </source>
</reference>
<evidence type="ECO:0000313" key="10">
    <source>
        <dbReference type="EMBL" id="KAL0489651.1"/>
    </source>
</evidence>
<feature type="domain" description="S1-like" evidence="9">
    <location>
        <begin position="22"/>
        <end position="96"/>
    </location>
</feature>
<evidence type="ECO:0000256" key="3">
    <source>
        <dbReference type="ARBA" id="ARBA00022917"/>
    </source>
</evidence>
<evidence type="ECO:0000256" key="7">
    <source>
        <dbReference type="RuleBase" id="RU004365"/>
    </source>
</evidence>
<organism evidence="10 11">
    <name type="scientific">Acrasis kona</name>
    <dbReference type="NCBI Taxonomy" id="1008807"/>
    <lineage>
        <taxon>Eukaryota</taxon>
        <taxon>Discoba</taxon>
        <taxon>Heterolobosea</taxon>
        <taxon>Tetramitia</taxon>
        <taxon>Eutetramitia</taxon>
        <taxon>Acrasidae</taxon>
        <taxon>Acrasis</taxon>
    </lineage>
</organism>
<comment type="function">
    <text evidence="7">Seems to be required for maximal rate of protein biosynthesis. Enhances ribosome dissociation into subunits and stabilizes the binding of the initiator Met-tRNA(I) to 40 S ribosomal subunits.</text>
</comment>
<evidence type="ECO:0000259" key="9">
    <source>
        <dbReference type="PROSITE" id="PS50832"/>
    </source>
</evidence>
<gene>
    <name evidence="10" type="ORF">AKO1_010526</name>
</gene>
<feature type="region of interest" description="Disordered" evidence="8">
    <location>
        <begin position="107"/>
        <end position="128"/>
    </location>
</feature>
<dbReference type="EMBL" id="JAOPGA020001582">
    <property type="protein sequence ID" value="KAL0489651.1"/>
    <property type="molecule type" value="Genomic_DNA"/>
</dbReference>
<feature type="compositionally biased region" description="Acidic residues" evidence="8">
    <location>
        <begin position="118"/>
        <end position="128"/>
    </location>
</feature>